<dbReference type="InterPro" id="IPR001638">
    <property type="entry name" value="Solute-binding_3/MltF_N"/>
</dbReference>
<dbReference type="OrthoDB" id="9791339at2"/>
<comment type="caution">
    <text evidence="4">The sequence shown here is derived from an EMBL/GenBank/DDBJ whole genome shotgun (WGS) entry which is preliminary data.</text>
</comment>
<dbReference type="AlphaFoldDB" id="A0A4Q2U074"/>
<dbReference type="EMBL" id="QYBB01000039">
    <property type="protein sequence ID" value="RYC29809.1"/>
    <property type="molecule type" value="Genomic_DNA"/>
</dbReference>
<name>A0A4Q2U074_9HYPH</name>
<dbReference type="PANTHER" id="PTHR35936">
    <property type="entry name" value="MEMBRANE-BOUND LYTIC MUREIN TRANSGLYCOSYLASE F"/>
    <property type="match status" value="1"/>
</dbReference>
<evidence type="ECO:0000259" key="3">
    <source>
        <dbReference type="SMART" id="SM00062"/>
    </source>
</evidence>
<reference evidence="4 5" key="1">
    <citation type="submission" date="2018-12" db="EMBL/GenBank/DDBJ databases">
        <authorList>
            <person name="Grouzdev D.S."/>
            <person name="Krutkina M.S."/>
        </authorList>
    </citation>
    <scope>NUCLEOTIDE SEQUENCE [LARGE SCALE GENOMIC DNA]</scope>
    <source>
        <strain evidence="4 5">RmlP026</strain>
    </source>
</reference>
<dbReference type="InterPro" id="IPR006311">
    <property type="entry name" value="TAT_signal"/>
</dbReference>
<evidence type="ECO:0000313" key="4">
    <source>
        <dbReference type="EMBL" id="RYC29809.1"/>
    </source>
</evidence>
<sequence length="284" mass="29920">MQDRRSMMGLVGLGAATAVAAAGLAASPAVADAAPGEGTFARIRSSKKLRIAGIAGTEPYYHKDIASGGWSGFCMAMGNDLAHSMEAEAEVVETTWGNAVLDLQAGKIDVAFGLSPTPARALVVDFSRPLLENTFTVIAKPGFEAASWSDLDRPEIRVAVDIGSTHDSFARRVLPHATLVALKTPDDAMLAVQAGRADCVIQVVLLALVSVKKNPRLGRMIVPTPLIQQPTCVGMRVDADGRFRSFVDAWLEYNKSLGVVRGWITDGLALVGVAAADVPANVQL</sequence>
<reference evidence="4 5" key="2">
    <citation type="submission" date="2019-02" db="EMBL/GenBank/DDBJ databases">
        <title>'Lichenibacterium ramalinii' gen. nov. sp. nov., 'Lichenibacterium minor' gen. nov. sp. nov.</title>
        <authorList>
            <person name="Pankratov T."/>
        </authorList>
    </citation>
    <scope>NUCLEOTIDE SEQUENCE [LARGE SCALE GENOMIC DNA]</scope>
    <source>
        <strain evidence="4 5">RmlP026</strain>
    </source>
</reference>
<protein>
    <submittedName>
        <fullName evidence="4">Transporter substrate-binding domain-containing protein</fullName>
    </submittedName>
</protein>
<keyword evidence="5" id="KW-1185">Reference proteome</keyword>
<accession>A0A4Q2U074</accession>
<dbReference type="Proteomes" id="UP000290759">
    <property type="component" value="Unassembled WGS sequence"/>
</dbReference>
<dbReference type="SMART" id="SM00062">
    <property type="entry name" value="PBPb"/>
    <property type="match status" value="1"/>
</dbReference>
<proteinExistence type="predicted"/>
<feature type="domain" description="Solute-binding protein family 3/N-terminal" evidence="3">
    <location>
        <begin position="48"/>
        <end position="267"/>
    </location>
</feature>
<gene>
    <name evidence="4" type="ORF">D3273_22025</name>
</gene>
<dbReference type="Gene3D" id="3.40.190.10">
    <property type="entry name" value="Periplasmic binding protein-like II"/>
    <property type="match status" value="2"/>
</dbReference>
<dbReference type="PANTHER" id="PTHR35936:SF17">
    <property type="entry name" value="ARGININE-BINDING EXTRACELLULAR PROTEIN ARTP"/>
    <property type="match status" value="1"/>
</dbReference>
<evidence type="ECO:0000256" key="1">
    <source>
        <dbReference type="ARBA" id="ARBA00022729"/>
    </source>
</evidence>
<dbReference type="SUPFAM" id="SSF53850">
    <property type="entry name" value="Periplasmic binding protein-like II"/>
    <property type="match status" value="1"/>
</dbReference>
<organism evidence="4 5">
    <name type="scientific">Lichenibacterium minor</name>
    <dbReference type="NCBI Taxonomy" id="2316528"/>
    <lineage>
        <taxon>Bacteria</taxon>
        <taxon>Pseudomonadati</taxon>
        <taxon>Pseudomonadota</taxon>
        <taxon>Alphaproteobacteria</taxon>
        <taxon>Hyphomicrobiales</taxon>
        <taxon>Lichenihabitantaceae</taxon>
        <taxon>Lichenibacterium</taxon>
    </lineage>
</organism>
<evidence type="ECO:0000256" key="2">
    <source>
        <dbReference type="SAM" id="SignalP"/>
    </source>
</evidence>
<dbReference type="PROSITE" id="PS51318">
    <property type="entry name" value="TAT"/>
    <property type="match status" value="1"/>
</dbReference>
<evidence type="ECO:0000313" key="5">
    <source>
        <dbReference type="Proteomes" id="UP000290759"/>
    </source>
</evidence>
<dbReference type="RefSeq" id="WP_129229052.1">
    <property type="nucleotide sequence ID" value="NZ_QYBB01000039.1"/>
</dbReference>
<dbReference type="Pfam" id="PF00497">
    <property type="entry name" value="SBP_bac_3"/>
    <property type="match status" value="1"/>
</dbReference>
<feature type="signal peptide" evidence="2">
    <location>
        <begin position="1"/>
        <end position="31"/>
    </location>
</feature>
<feature type="chain" id="PRO_5020473680" evidence="2">
    <location>
        <begin position="32"/>
        <end position="284"/>
    </location>
</feature>
<keyword evidence="1 2" id="KW-0732">Signal</keyword>